<accession>A0AAV4BSV9</accession>
<dbReference type="EMBL" id="BLXT01005511">
    <property type="protein sequence ID" value="GFO23556.1"/>
    <property type="molecule type" value="Genomic_DNA"/>
</dbReference>
<sequence>MGFCKCLFVHPFKDRLWYFPATVVNLLFSKLSVFPVTSGGPILSALASVSVRGIGLYPKYGPTLTAFLRLPNTNWDAHTDAFMESWRGKQTQITVLCPQQIALDQ</sequence>
<organism evidence="1 2">
    <name type="scientific">Plakobranchus ocellatus</name>
    <dbReference type="NCBI Taxonomy" id="259542"/>
    <lineage>
        <taxon>Eukaryota</taxon>
        <taxon>Metazoa</taxon>
        <taxon>Spiralia</taxon>
        <taxon>Lophotrochozoa</taxon>
        <taxon>Mollusca</taxon>
        <taxon>Gastropoda</taxon>
        <taxon>Heterobranchia</taxon>
        <taxon>Euthyneura</taxon>
        <taxon>Panpulmonata</taxon>
        <taxon>Sacoglossa</taxon>
        <taxon>Placobranchoidea</taxon>
        <taxon>Plakobranchidae</taxon>
        <taxon>Plakobranchus</taxon>
    </lineage>
</organism>
<keyword evidence="2" id="KW-1185">Reference proteome</keyword>
<dbReference type="AlphaFoldDB" id="A0AAV4BSV9"/>
<evidence type="ECO:0000313" key="2">
    <source>
        <dbReference type="Proteomes" id="UP000735302"/>
    </source>
</evidence>
<protein>
    <submittedName>
        <fullName evidence="1">Uncharacterized protein</fullName>
    </submittedName>
</protein>
<dbReference type="Proteomes" id="UP000735302">
    <property type="component" value="Unassembled WGS sequence"/>
</dbReference>
<reference evidence="1 2" key="1">
    <citation type="journal article" date="2021" name="Elife">
        <title>Chloroplast acquisition without the gene transfer in kleptoplastic sea slugs, Plakobranchus ocellatus.</title>
        <authorList>
            <person name="Maeda T."/>
            <person name="Takahashi S."/>
            <person name="Yoshida T."/>
            <person name="Shimamura S."/>
            <person name="Takaki Y."/>
            <person name="Nagai Y."/>
            <person name="Toyoda A."/>
            <person name="Suzuki Y."/>
            <person name="Arimoto A."/>
            <person name="Ishii H."/>
            <person name="Satoh N."/>
            <person name="Nishiyama T."/>
            <person name="Hasebe M."/>
            <person name="Maruyama T."/>
            <person name="Minagawa J."/>
            <person name="Obokata J."/>
            <person name="Shigenobu S."/>
        </authorList>
    </citation>
    <scope>NUCLEOTIDE SEQUENCE [LARGE SCALE GENOMIC DNA]</scope>
</reference>
<comment type="caution">
    <text evidence="1">The sequence shown here is derived from an EMBL/GenBank/DDBJ whole genome shotgun (WGS) entry which is preliminary data.</text>
</comment>
<evidence type="ECO:0000313" key="1">
    <source>
        <dbReference type="EMBL" id="GFO23556.1"/>
    </source>
</evidence>
<name>A0AAV4BSV9_9GAST</name>
<proteinExistence type="predicted"/>
<gene>
    <name evidence="1" type="ORF">PoB_005006100</name>
</gene>